<proteinExistence type="predicted"/>
<organism evidence="1 2">
    <name type="scientific">Pseudomonas paraeruginosa</name>
    <dbReference type="NCBI Taxonomy" id="2994495"/>
    <lineage>
        <taxon>Bacteria</taxon>
        <taxon>Pseudomonadati</taxon>
        <taxon>Pseudomonadota</taxon>
        <taxon>Gammaproteobacteria</taxon>
        <taxon>Pseudomonadales</taxon>
        <taxon>Pseudomonadaceae</taxon>
        <taxon>Pseudomonas</taxon>
    </lineage>
</organism>
<sequence length="74" mass="8366">MSDQVNVEPTAKVIDDIAEELELKVRELRRIAVELRETGNFDCAGEAAATVATLTRNMRLDLLVMRPLRQFGHK</sequence>
<accession>A0A2R3IL14</accession>
<keyword evidence="1" id="KW-0614">Plasmid</keyword>
<dbReference type="AlphaFoldDB" id="A0A2R3IL14"/>
<dbReference type="RefSeq" id="WP_023093730.1">
    <property type="nucleotide sequence ID" value="NZ_CP027167.1"/>
</dbReference>
<keyword evidence="2" id="KW-1185">Reference proteome</keyword>
<geneLocation type="plasmid" evidence="1 2">
    <name>unnamed3</name>
</geneLocation>
<evidence type="ECO:0000313" key="1">
    <source>
        <dbReference type="EMBL" id="AVK02574.1"/>
    </source>
</evidence>
<gene>
    <name evidence="1" type="ORF">CSB93_7067</name>
</gene>
<dbReference type="Proteomes" id="UP000238390">
    <property type="component" value="Plasmid unnamed3"/>
</dbReference>
<reference evidence="1 2" key="1">
    <citation type="submission" date="2018-02" db="EMBL/GenBank/DDBJ databases">
        <title>FDA/CDC Antimicrobial Resistant Isolate Bank Genome Sequencing.</title>
        <authorList>
            <person name="Benahmed F.H."/>
            <person name="Lutgring J.D."/>
            <person name="Yoo B."/>
            <person name="Machado M."/>
            <person name="Brown A."/>
            <person name="McAllister G."/>
            <person name="Perry A."/>
            <person name="Halpin A.L."/>
            <person name="Vavikolanu K."/>
            <person name="Ott S."/>
            <person name="Zhao X."/>
            <person name="Tallon L.J."/>
            <person name="Sadzewicz L."/>
            <person name="Aluvathingal J."/>
            <person name="Nadendla S."/>
            <person name="Voskania-kordi A."/>
            <person name="Simonyan V."/>
            <person name="Patel J."/>
            <person name="Shawar R.M."/>
        </authorList>
    </citation>
    <scope>NUCLEOTIDE SEQUENCE [LARGE SCALE GENOMIC DNA]</scope>
    <source>
        <strain evidence="1 2">AR_0356</strain>
        <plasmid evidence="1 2">unnamed3</plasmid>
    </source>
</reference>
<evidence type="ECO:0000313" key="2">
    <source>
        <dbReference type="Proteomes" id="UP000238390"/>
    </source>
</evidence>
<protein>
    <submittedName>
        <fullName evidence="1">Uncharacterized protein</fullName>
    </submittedName>
</protein>
<dbReference type="EMBL" id="CP027167">
    <property type="protein sequence ID" value="AVK02574.1"/>
    <property type="molecule type" value="Genomic_DNA"/>
</dbReference>
<name>A0A2R3IL14_9PSED</name>